<organism evidence="2">
    <name type="scientific">marine metagenome</name>
    <dbReference type="NCBI Taxonomy" id="408172"/>
    <lineage>
        <taxon>unclassified sequences</taxon>
        <taxon>metagenomes</taxon>
        <taxon>ecological metagenomes</taxon>
    </lineage>
</organism>
<dbReference type="SUPFAM" id="SSF103256">
    <property type="entry name" value="Hypothetical protein TM0160"/>
    <property type="match status" value="1"/>
</dbReference>
<dbReference type="Pfam" id="PF02577">
    <property type="entry name" value="BFN_dom"/>
    <property type="match status" value="1"/>
</dbReference>
<reference evidence="2" key="1">
    <citation type="submission" date="2018-05" db="EMBL/GenBank/DDBJ databases">
        <authorList>
            <person name="Lanie J.A."/>
            <person name="Ng W.-L."/>
            <person name="Kazmierczak K.M."/>
            <person name="Andrzejewski T.M."/>
            <person name="Davidsen T.M."/>
            <person name="Wayne K.J."/>
            <person name="Tettelin H."/>
            <person name="Glass J.I."/>
            <person name="Rusch D."/>
            <person name="Podicherti R."/>
            <person name="Tsui H.-C.T."/>
            <person name="Winkler M.E."/>
        </authorList>
    </citation>
    <scope>NUCLEOTIDE SEQUENCE</scope>
</reference>
<accession>A0A381ZMD5</accession>
<sequence length="167" mass="18153">VPGLFLACTVLTSVLMGQDAISVEVRGILPANSGCAVFIGNEEKVFVIQVEHNMGAVIGMFLNDTPKERPLTHDLIGHVLDGFGIKLLRVVITELKNSTYFARLILEQDNEIGRKIVEVDARPSDCLALAAHYKSPVYVAADLFAEVEDMSEVLAQIQESAGDEDPD</sequence>
<proteinExistence type="predicted"/>
<feature type="non-terminal residue" evidence="2">
    <location>
        <position position="1"/>
    </location>
</feature>
<protein>
    <recommendedName>
        <fullName evidence="1">BFN domain-containing protein</fullName>
    </recommendedName>
</protein>
<dbReference type="InterPro" id="IPR036104">
    <property type="entry name" value="BFN_sf"/>
</dbReference>
<dbReference type="Gene3D" id="3.10.690.10">
    <property type="entry name" value="Bifunctional nuclease domain"/>
    <property type="match status" value="1"/>
</dbReference>
<evidence type="ECO:0000259" key="1">
    <source>
        <dbReference type="PROSITE" id="PS51658"/>
    </source>
</evidence>
<gene>
    <name evidence="2" type="ORF">METZ01_LOCUS142771</name>
</gene>
<dbReference type="PANTHER" id="PTHR15160">
    <property type="entry name" value="VON HIPPEL-LINDAU PROTEIN"/>
    <property type="match status" value="1"/>
</dbReference>
<dbReference type="PANTHER" id="PTHR15160:SF1">
    <property type="entry name" value="VON HIPPEL-LINDAU DISEASE TUMOR SUPPRESSOR"/>
    <property type="match status" value="1"/>
</dbReference>
<dbReference type="EMBL" id="UINC01021735">
    <property type="protein sequence ID" value="SVA89917.1"/>
    <property type="molecule type" value="Genomic_DNA"/>
</dbReference>
<evidence type="ECO:0000313" key="2">
    <source>
        <dbReference type="EMBL" id="SVA89917.1"/>
    </source>
</evidence>
<name>A0A381ZMD5_9ZZZZ</name>
<dbReference type="GO" id="GO:0004518">
    <property type="term" value="F:nuclease activity"/>
    <property type="evidence" value="ECO:0007669"/>
    <property type="project" value="InterPro"/>
</dbReference>
<dbReference type="AlphaFoldDB" id="A0A381ZMD5"/>
<dbReference type="PROSITE" id="PS51658">
    <property type="entry name" value="BFN"/>
    <property type="match status" value="1"/>
</dbReference>
<dbReference type="InterPro" id="IPR003729">
    <property type="entry name" value="Bi_nuclease_dom"/>
</dbReference>
<feature type="domain" description="BFN" evidence="1">
    <location>
        <begin position="20"/>
        <end position="151"/>
    </location>
</feature>